<proteinExistence type="predicted"/>
<dbReference type="InterPro" id="IPR036188">
    <property type="entry name" value="FAD/NAD-bd_sf"/>
</dbReference>
<dbReference type="Pfam" id="PF01266">
    <property type="entry name" value="DAO"/>
    <property type="match status" value="1"/>
</dbReference>
<dbReference type="PANTHER" id="PTHR13847:SF150">
    <property type="entry name" value="OXIDOREDUCTASE TDA3-RELATED"/>
    <property type="match status" value="1"/>
</dbReference>
<dbReference type="Gene3D" id="3.50.50.60">
    <property type="entry name" value="FAD/NAD(P)-binding domain"/>
    <property type="match status" value="2"/>
</dbReference>
<name>X6M4U1_RETFI</name>
<dbReference type="EMBL" id="ASPP01024462">
    <property type="protein sequence ID" value="ETO08998.1"/>
    <property type="molecule type" value="Genomic_DNA"/>
</dbReference>
<evidence type="ECO:0000313" key="4">
    <source>
        <dbReference type="EMBL" id="ETO08998.1"/>
    </source>
</evidence>
<keyword evidence="2" id="KW-0472">Membrane</keyword>
<feature type="transmembrane region" description="Helical" evidence="2">
    <location>
        <begin position="306"/>
        <end position="324"/>
    </location>
</feature>
<gene>
    <name evidence="4" type="ORF">RFI_28390</name>
</gene>
<accession>X6M4U1</accession>
<keyword evidence="2" id="KW-1133">Transmembrane helix</keyword>
<dbReference type="SUPFAM" id="SSF51905">
    <property type="entry name" value="FAD/NAD(P)-binding domain"/>
    <property type="match status" value="1"/>
</dbReference>
<sequence length="507" mass="57638">MQLPINKRRKKCLTAYSLKNIGVRKKDLVGKKKHTTRQRQKYLEMTQQTAPLHVVVCGAGALGSATAYYLKEKEVKKKEKGRGKKIKKASGKAGGFLAYDWCIDELNVLAKKSFELHSQIGETYKDQTYYRRLNTYDIKTKTTFSKTKEDNERHEATEWMDCTVDACKEMGSLKTTAQIHPKRLCEIVQTKKKYELVYGAVKGIQFSDDTSKRQQVVTGVWYSPTSLPSAETEEKSSNDPQPTNTKETSRTETNETEKQQQKQEGEGTSNLQLIRCDAVVICMGPWSSQAYQWFPECLQLKNLTGIFVYVYSFFYHFFFFLHQLNLQNRKTGRRTNSVVVKPCKMDAKDIPANAYFVNHVSKDSENNELEIYPRSDGTFYCCGFSEILPLPEDPLHIVCDSKRTQMLHECLGEISGRHLGVDVSTLLTQQACYLPSTSDAIPLIGKITGTNNAFVGTGHTCWGILNSLITGLLLSELIVDGQYRTVDDDTMKAFNPSREYFFEDLTQ</sequence>
<dbReference type="Proteomes" id="UP000023152">
    <property type="component" value="Unassembled WGS sequence"/>
</dbReference>
<comment type="caution">
    <text evidence="4">The sequence shown here is derived from an EMBL/GenBank/DDBJ whole genome shotgun (WGS) entry which is preliminary data.</text>
</comment>
<evidence type="ECO:0000256" key="1">
    <source>
        <dbReference type="SAM" id="MobiDB-lite"/>
    </source>
</evidence>
<dbReference type="GO" id="GO:0005737">
    <property type="term" value="C:cytoplasm"/>
    <property type="evidence" value="ECO:0007669"/>
    <property type="project" value="TreeGrafter"/>
</dbReference>
<keyword evidence="5" id="KW-1185">Reference proteome</keyword>
<dbReference type="InterPro" id="IPR006076">
    <property type="entry name" value="FAD-dep_OxRdtase"/>
</dbReference>
<dbReference type="OrthoDB" id="498204at2759"/>
<feature type="domain" description="FAD dependent oxidoreductase" evidence="3">
    <location>
        <begin position="332"/>
        <end position="477"/>
    </location>
</feature>
<dbReference type="PANTHER" id="PTHR13847">
    <property type="entry name" value="SARCOSINE DEHYDROGENASE-RELATED"/>
    <property type="match status" value="1"/>
</dbReference>
<evidence type="ECO:0000313" key="5">
    <source>
        <dbReference type="Proteomes" id="UP000023152"/>
    </source>
</evidence>
<feature type="region of interest" description="Disordered" evidence="1">
    <location>
        <begin position="225"/>
        <end position="267"/>
    </location>
</feature>
<keyword evidence="2" id="KW-0812">Transmembrane</keyword>
<feature type="compositionally biased region" description="Basic and acidic residues" evidence="1">
    <location>
        <begin position="247"/>
        <end position="265"/>
    </location>
</feature>
<dbReference type="OMA" id="DDTVYAC"/>
<reference evidence="4 5" key="1">
    <citation type="journal article" date="2013" name="Curr. Biol.">
        <title>The Genome of the Foraminiferan Reticulomyxa filosa.</title>
        <authorList>
            <person name="Glockner G."/>
            <person name="Hulsmann N."/>
            <person name="Schleicher M."/>
            <person name="Noegel A.A."/>
            <person name="Eichinger L."/>
            <person name="Gallinger C."/>
            <person name="Pawlowski J."/>
            <person name="Sierra R."/>
            <person name="Euteneuer U."/>
            <person name="Pillet L."/>
            <person name="Moustafa A."/>
            <person name="Platzer M."/>
            <person name="Groth M."/>
            <person name="Szafranski K."/>
            <person name="Schliwa M."/>
        </authorList>
    </citation>
    <scope>NUCLEOTIDE SEQUENCE [LARGE SCALE GENOMIC DNA]</scope>
</reference>
<protein>
    <recommendedName>
        <fullName evidence="3">FAD dependent oxidoreductase domain-containing protein</fullName>
    </recommendedName>
</protein>
<evidence type="ECO:0000256" key="2">
    <source>
        <dbReference type="SAM" id="Phobius"/>
    </source>
</evidence>
<dbReference type="AlphaFoldDB" id="X6M4U1"/>
<evidence type="ECO:0000259" key="3">
    <source>
        <dbReference type="Pfam" id="PF01266"/>
    </source>
</evidence>
<organism evidence="4 5">
    <name type="scientific">Reticulomyxa filosa</name>
    <dbReference type="NCBI Taxonomy" id="46433"/>
    <lineage>
        <taxon>Eukaryota</taxon>
        <taxon>Sar</taxon>
        <taxon>Rhizaria</taxon>
        <taxon>Retaria</taxon>
        <taxon>Foraminifera</taxon>
        <taxon>Monothalamids</taxon>
        <taxon>Reticulomyxidae</taxon>
        <taxon>Reticulomyxa</taxon>
    </lineage>
</organism>